<organism evidence="6 7">
    <name type="scientific">Huso huso</name>
    <name type="common">Beluga</name>
    <name type="synonym">Acipenser huso</name>
    <dbReference type="NCBI Taxonomy" id="61971"/>
    <lineage>
        <taxon>Eukaryota</taxon>
        <taxon>Metazoa</taxon>
        <taxon>Chordata</taxon>
        <taxon>Craniata</taxon>
        <taxon>Vertebrata</taxon>
        <taxon>Euteleostomi</taxon>
        <taxon>Actinopterygii</taxon>
        <taxon>Chondrostei</taxon>
        <taxon>Acipenseriformes</taxon>
        <taxon>Acipenseridae</taxon>
        <taxon>Huso</taxon>
    </lineage>
</organism>
<keyword evidence="5" id="KW-0812">Transmembrane</keyword>
<dbReference type="InterPro" id="IPR008733">
    <property type="entry name" value="PEX11"/>
</dbReference>
<feature type="transmembrane region" description="Helical" evidence="5">
    <location>
        <begin position="24"/>
        <end position="45"/>
    </location>
</feature>
<evidence type="ECO:0000256" key="1">
    <source>
        <dbReference type="ARBA" id="ARBA00022593"/>
    </source>
</evidence>
<feature type="transmembrane region" description="Helical" evidence="5">
    <location>
        <begin position="233"/>
        <end position="251"/>
    </location>
</feature>
<keyword evidence="2 5" id="KW-0472">Membrane</keyword>
<keyword evidence="7" id="KW-1185">Reference proteome</keyword>
<keyword evidence="1" id="KW-0962">Peroxisome biogenesis</keyword>
<evidence type="ECO:0000313" key="7">
    <source>
        <dbReference type="Proteomes" id="UP001369086"/>
    </source>
</evidence>
<evidence type="ECO:0000313" key="6">
    <source>
        <dbReference type="EMBL" id="KAK6474981.1"/>
    </source>
</evidence>
<name>A0ABR0YRB0_HUSHU</name>
<keyword evidence="5" id="KW-1133">Transmembrane helix</keyword>
<dbReference type="PANTHER" id="PTHR12652:SF22">
    <property type="entry name" value="PEROXISOMAL MEMBRANE PROTEIN 11A"/>
    <property type="match status" value="1"/>
</dbReference>
<gene>
    <name evidence="6" type="ORF">HHUSO_G24371</name>
</gene>
<evidence type="ECO:0000256" key="3">
    <source>
        <dbReference type="ARBA" id="ARBA00023140"/>
    </source>
</evidence>
<accession>A0ABR0YRB0</accession>
<dbReference type="PANTHER" id="PTHR12652">
    <property type="entry name" value="PEROXISOMAL BIOGENESIS FACTOR 11"/>
    <property type="match status" value="1"/>
</dbReference>
<sequence length="259" mass="29496">MVSPQEVPSLPVRLVKESSQQRELVHTLILYRAAQYGSALFVYLLKNKSGRQKLIKKLQSLESNMSTGRKLFRLGNTISSIDAAKRTMHFEDPVLRLCLTVANLNRSLYFLCDNILWARSIGLVTDMDKEKWSVRASRCYFVSLLMNLTRDLYGIYRAMEREAQDKQYRQKVSQHCSDSRDVACMAVLDLQAFLLLLYHSLRRNPSILLDTAKNVCDLFIPMDRLGIYKTNPGVVGLCGLMSSILGILALVKPSFKLKP</sequence>
<evidence type="ECO:0000256" key="5">
    <source>
        <dbReference type="SAM" id="Phobius"/>
    </source>
</evidence>
<keyword evidence="3" id="KW-0576">Peroxisome</keyword>
<dbReference type="EMBL" id="JAHFZB010000024">
    <property type="protein sequence ID" value="KAK6474981.1"/>
    <property type="molecule type" value="Genomic_DNA"/>
</dbReference>
<protein>
    <submittedName>
        <fullName evidence="6">Peroxisomal membrane protein 11A-like</fullName>
    </submittedName>
</protein>
<comment type="caution">
    <text evidence="6">The sequence shown here is derived from an EMBL/GenBank/DDBJ whole genome shotgun (WGS) entry which is preliminary data.</text>
</comment>
<evidence type="ECO:0000256" key="4">
    <source>
        <dbReference type="ARBA" id="ARBA00046271"/>
    </source>
</evidence>
<dbReference type="Pfam" id="PF05648">
    <property type="entry name" value="PEX11"/>
    <property type="match status" value="1"/>
</dbReference>
<evidence type="ECO:0000256" key="2">
    <source>
        <dbReference type="ARBA" id="ARBA00023136"/>
    </source>
</evidence>
<dbReference type="Proteomes" id="UP001369086">
    <property type="component" value="Unassembled WGS sequence"/>
</dbReference>
<comment type="subcellular location">
    <subcellularLocation>
        <location evidence="4">Peroxisome membrane</location>
    </subcellularLocation>
</comment>
<reference evidence="6 7" key="1">
    <citation type="submission" date="2021-05" db="EMBL/GenBank/DDBJ databases">
        <authorList>
            <person name="Zahm M."/>
            <person name="Klopp C."/>
            <person name="Cabau C."/>
            <person name="Kuhl H."/>
            <person name="Suciu R."/>
            <person name="Ciorpac M."/>
            <person name="Holostenco D."/>
            <person name="Gessner J."/>
            <person name="Wuertz S."/>
            <person name="Hohne C."/>
            <person name="Stock M."/>
            <person name="Gislard M."/>
            <person name="Lluch J."/>
            <person name="Milhes M."/>
            <person name="Lampietro C."/>
            <person name="Lopez Roques C."/>
            <person name="Donnadieu C."/>
            <person name="Du K."/>
            <person name="Schartl M."/>
            <person name="Guiguen Y."/>
        </authorList>
    </citation>
    <scope>NUCLEOTIDE SEQUENCE [LARGE SCALE GENOMIC DNA]</scope>
    <source>
        <strain evidence="6">Hh-F2</strain>
        <tissue evidence="6">Blood</tissue>
    </source>
</reference>
<proteinExistence type="predicted"/>